<dbReference type="InterPro" id="IPR013968">
    <property type="entry name" value="PKS_KR"/>
</dbReference>
<reference evidence="12 13" key="1">
    <citation type="submission" date="2018-10" db="EMBL/GenBank/DDBJ databases">
        <title>Roseomonas sp. nov., isolated from feces of Tibetan antelopes in the Qinghai-Tibet plateau, China.</title>
        <authorList>
            <person name="Tian Z."/>
        </authorList>
    </citation>
    <scope>NUCLEOTIDE SEQUENCE [LARGE SCALE GENOMIC DNA]</scope>
    <source>
        <strain evidence="12 13">Z23</strain>
    </source>
</reference>
<dbReference type="PROSITE" id="PS52019">
    <property type="entry name" value="PKS_MFAS_DH"/>
    <property type="match status" value="1"/>
</dbReference>
<dbReference type="InterPro" id="IPR013154">
    <property type="entry name" value="ADH-like_N"/>
</dbReference>
<dbReference type="InterPro" id="IPR036291">
    <property type="entry name" value="NAD(P)-bd_dom_sf"/>
</dbReference>
<feature type="region of interest" description="Disordered" evidence="8">
    <location>
        <begin position="1"/>
        <end position="30"/>
    </location>
</feature>
<feature type="domain" description="PKS/mFAS DH" evidence="11">
    <location>
        <begin position="925"/>
        <end position="1208"/>
    </location>
</feature>
<dbReference type="RefSeq" id="WP_122139908.1">
    <property type="nucleotide sequence ID" value="NZ_RFLX01000002.1"/>
</dbReference>
<comment type="caution">
    <text evidence="12">The sequence shown here is derived from an EMBL/GenBank/DDBJ whole genome shotgun (WGS) entry which is preliminary data.</text>
</comment>
<keyword evidence="13" id="KW-1185">Reference proteome</keyword>
<dbReference type="Gene3D" id="3.90.180.10">
    <property type="entry name" value="Medium-chain alcohol dehydrogenases, catalytic domain"/>
    <property type="match status" value="1"/>
</dbReference>
<dbReference type="InterPro" id="IPR016035">
    <property type="entry name" value="Acyl_Trfase/lysoPLipase"/>
</dbReference>
<feature type="region of interest" description="N-terminal hotdog fold" evidence="7">
    <location>
        <begin position="925"/>
        <end position="1045"/>
    </location>
</feature>
<evidence type="ECO:0000259" key="9">
    <source>
        <dbReference type="PROSITE" id="PS50075"/>
    </source>
</evidence>
<dbReference type="Pfam" id="PF00550">
    <property type="entry name" value="PP-binding"/>
    <property type="match status" value="1"/>
</dbReference>
<feature type="domain" description="Ketosynthase family 3 (KS3)" evidence="10">
    <location>
        <begin position="33"/>
        <end position="454"/>
    </location>
</feature>
<evidence type="ECO:0000256" key="5">
    <source>
        <dbReference type="ARBA" id="ARBA00023268"/>
    </source>
</evidence>
<evidence type="ECO:0000256" key="7">
    <source>
        <dbReference type="PROSITE-ProRule" id="PRU01363"/>
    </source>
</evidence>
<dbReference type="Gene3D" id="3.10.129.110">
    <property type="entry name" value="Polyketide synthase dehydratase"/>
    <property type="match status" value="1"/>
</dbReference>
<dbReference type="InterPro" id="IPR020806">
    <property type="entry name" value="PKS_PP-bd"/>
</dbReference>
<dbReference type="PROSITE" id="PS52004">
    <property type="entry name" value="KS3_2"/>
    <property type="match status" value="1"/>
</dbReference>
<dbReference type="InterPro" id="IPR042104">
    <property type="entry name" value="PKS_dehydratase_sf"/>
</dbReference>
<dbReference type="Gene3D" id="1.10.1200.10">
    <property type="entry name" value="ACP-like"/>
    <property type="match status" value="1"/>
</dbReference>
<dbReference type="Pfam" id="PF00107">
    <property type="entry name" value="ADH_zinc_N"/>
    <property type="match status" value="1"/>
</dbReference>
<dbReference type="Pfam" id="PF21089">
    <property type="entry name" value="PKS_DH_N"/>
    <property type="match status" value="1"/>
</dbReference>
<dbReference type="SMART" id="SM00827">
    <property type="entry name" value="PKS_AT"/>
    <property type="match status" value="1"/>
</dbReference>
<dbReference type="SMART" id="SM00822">
    <property type="entry name" value="PKS_KR"/>
    <property type="match status" value="1"/>
</dbReference>
<dbReference type="InterPro" id="IPR032821">
    <property type="entry name" value="PKS_assoc"/>
</dbReference>
<dbReference type="CDD" id="cd05195">
    <property type="entry name" value="enoyl_red"/>
    <property type="match status" value="1"/>
</dbReference>
<sequence>MQDGKPTRGRRPRTSPAQSRPAAGPDQPQALAREPIAIVGAACRLPGAPDLAGLWRLVSSGTDAVGTLPADRFNQAAFFHPRKTEPGKSYSFAAGHLGEIAEFDAPAFGLSPREAMEMDPQQRLLLEVAHEAVEDAGWPASRLAGRPIAAFVGGSSTDYAELRLSDHAGADRYFMTGNTLSILSNRLTNVFDLRGAGQTVDTACSSSLVALHLAVQSLRAGQIEAALVGGVQLLLSPYAFTGFSRAGMLSVRGRCQAFDAAADGYVRGEGAGVVVLKPLSAALRDGDRVRGLILGTGTNAAGRTIGLSLPNREAQAALITQVLAETGRSAEDFAYFEAHGTGTQAGDPVETWAIGQALARGRSRPLPIGSIKTNIGHLEPASGIAGLLKAMLVLEHGALPPNLHFSSPNPNIDFAGLNLRVPTALEQVEIPPGALAGINSFGFGGTNATALLGAAPPFAPMPREKAKTPLPPLLLTAHSAAALKALARRWQDVLASPEATPALLRGAACFRDLHPHRLALRAASLPALATLAGEWANGAQPTGATAGSARALAEGPVAFVFSGNGAQFAGMAREAMAHNATFRAAVEEADAALAPLTGWSGAALLAEGVPAELLDGTDYAQPLLFLVQLGITAALAEQGLRPGLCLGHSVGEVAAACVAGILTVQQAARLVVARSRAQHLTRGQGRMAAIGASAEAAAPLLAEVGQDAAGWAPEVAAFNAPDAITVAGPAAPLEKLVALAKKKRLPAVLLGLDYAFHSAAMEPVRGSLMRELEGLKPAQGRLPFLSSVSGMLVPGPDLDATYWWRNLREPVRFQAAVQAAVDAGARLFIEIGPHPVLQSYLRDSLRAAEAEAPVLASLSKRDGAGDPFPAMLDRAFVHGADPRGAAIWAGPATRDGLPATPFDRQRHWHAATPESARLHDPALDHPLLGFRHGAEPARWSRALDSTLEPWLADHALGSEAVLPAAGMAEMALAAAARLWPEAPALELRDLQLLRTLPVAQDTAREVRFSLDPESGLFRLESRPRMSGEDWSLHARGQVAAATLAALPDTPLAASRGAEDPAALAVSGEQLQATARRFGLNYGPAFRPVREVRLAPGGETALVRLALPEEAPADEHFLLHPVRLDGALQGLLELMAHDRPDDGRAMVPVRFGRLVLRRGGTVAVRAELAVTHRGERSGRCAVVLRDGAGQVVARLEDAWMQAIRLGQRAPAAEAAFRVVERPALGAPPAEAAPVLAEALEAALARDAALELNEASLLLEGHVIASAHAALLAKAGAGAELPAAGLSPYARALLHALAEDGLAEATPTGWRLLPGDELPPATEIWRAVLAESPALAHELAWLALAAERLPAALDGQPQPESRPAPEAAGFARLAEVMAAAVARLAAAWPEAQPLRVLEVGAQGGPLTRALLAALEASGRQIRYTAVSAEARAAAVPPHGERVDFTFTTWDGAAALPGPVDLVVGMAAAARAQAGEALLPALAAALAPGGTLLLAEPLPGRASLFAFGQESGFWDGRGPGGAALPDAEGWQAALAAAPWNGAETRALSAAPWPALLLAARRDTQAQPAAAEAAKPLAFRLFADAATAPLAAALADALKAAGHTTWQANLSEATAQPPRALSGARLVVLAAPDAAGLPATLAQVTALAEAARGSATGFTLVAPGGETAPEAAAILGLGRVLANEMPELKPCRIGLAPGVEAARLLPELLNSVPEPEPELHLTPTARLVPRVVTGLAPATGPVGPARLAIRQPGQLGSLEWEAAPAPEPGPEDVVVRVRAAGLNFRDLMWAQGLLPEEALMDGFAGPTLGMEMAGLVESAPAGSGFAPGDRVFGFAPAAFATQARTRPEAIAPMPAGLDFAAAATVPVAFLTAVYALETCANIQPGETVLVHGGAGALGLAALQVALAAGARVAATAGSPAKRAFLRAAGAELVLDSRDPGFADQLRAVWPEGVDVVLNSLAGAAMERSLELTKPFGRFVELGKRDFFENTRVGLRPWRRNLTYFGVDVDQLPKARPDLARRLLQGIAQRLADGALHPLPHAVRGPAEVEAAFRTLQASTQIGKLVLVPPQGEAGATPAEWTPPEGIILVVGGTQGFGFECAKWLAARGASRLALLSRRGGTAPGAEAAVRTLAALGAAATVHAADAADARALQAALAEIRAEGPPLVGVVQAAAVFDDGAASAMDATRFARVLAPKLDAALNLDRLTRQDPVALFLMFSSATTAMGNPGQANYVAANAALEALARRRQAEGLPALAVGWGPIADAGVLAENASTAETLARRLGVEAMTATESLDALPALLASGAPVLSLARIGWRQAGMALPILEEPLFDAVRGQREASTGGGDLRAHLLTLPPEEARALLRQVVREEAARILRLPAEAVPTDAPVAGMGLDSLGGLELRGALEQRLGMSVPLASVTEDLTVDLLARRLSEGLSGNRAEEDTVADIVEQFEPSQRMTPPAEAAE</sequence>
<dbReference type="SMART" id="SM00823">
    <property type="entry name" value="PKS_PP"/>
    <property type="match status" value="1"/>
</dbReference>
<dbReference type="SUPFAM" id="SSF51735">
    <property type="entry name" value="NAD(P)-binding Rossmann-fold domains"/>
    <property type="match status" value="3"/>
</dbReference>
<dbReference type="InterPro" id="IPR049900">
    <property type="entry name" value="PKS_mFAS_DH"/>
</dbReference>
<evidence type="ECO:0000256" key="3">
    <source>
        <dbReference type="ARBA" id="ARBA00022679"/>
    </source>
</evidence>
<evidence type="ECO:0000259" key="10">
    <source>
        <dbReference type="PROSITE" id="PS52004"/>
    </source>
</evidence>
<organism evidence="12 13">
    <name type="scientific">Teichococcus wenyumeiae</name>
    <dbReference type="NCBI Taxonomy" id="2478470"/>
    <lineage>
        <taxon>Bacteria</taxon>
        <taxon>Pseudomonadati</taxon>
        <taxon>Pseudomonadota</taxon>
        <taxon>Alphaproteobacteria</taxon>
        <taxon>Acetobacterales</taxon>
        <taxon>Roseomonadaceae</taxon>
        <taxon>Roseomonas</taxon>
    </lineage>
</organism>
<dbReference type="Gene3D" id="3.40.47.10">
    <property type="match status" value="1"/>
</dbReference>
<evidence type="ECO:0000313" key="12">
    <source>
        <dbReference type="EMBL" id="RMI26619.1"/>
    </source>
</evidence>
<dbReference type="InterPro" id="IPR057326">
    <property type="entry name" value="KR_dom"/>
</dbReference>
<dbReference type="Pfam" id="PF16197">
    <property type="entry name" value="KAsynt_C_assoc"/>
    <property type="match status" value="1"/>
</dbReference>
<dbReference type="SMART" id="SM00826">
    <property type="entry name" value="PKS_DH"/>
    <property type="match status" value="1"/>
</dbReference>
<dbReference type="InterPro" id="IPR009081">
    <property type="entry name" value="PP-bd_ACP"/>
</dbReference>
<evidence type="ECO:0000256" key="2">
    <source>
        <dbReference type="ARBA" id="ARBA00022553"/>
    </source>
</evidence>
<dbReference type="SUPFAM" id="SSF50129">
    <property type="entry name" value="GroES-like"/>
    <property type="match status" value="1"/>
</dbReference>
<dbReference type="PANTHER" id="PTHR43775:SF37">
    <property type="entry name" value="SI:DKEY-61P9.11"/>
    <property type="match status" value="1"/>
</dbReference>
<accession>A0ABX9VPE1</accession>
<dbReference type="InterPro" id="IPR006162">
    <property type="entry name" value="Ppantetheine_attach_site"/>
</dbReference>
<dbReference type="InterPro" id="IPR020807">
    <property type="entry name" value="PKS_DH"/>
</dbReference>
<dbReference type="InterPro" id="IPR016039">
    <property type="entry name" value="Thiolase-like"/>
</dbReference>
<evidence type="ECO:0000256" key="6">
    <source>
        <dbReference type="ARBA" id="ARBA00023315"/>
    </source>
</evidence>
<dbReference type="InterPro" id="IPR029063">
    <property type="entry name" value="SAM-dependent_MTases_sf"/>
</dbReference>
<dbReference type="SMART" id="SM00829">
    <property type="entry name" value="PKS_ER"/>
    <property type="match status" value="1"/>
</dbReference>
<proteinExistence type="predicted"/>
<dbReference type="PROSITE" id="PS50075">
    <property type="entry name" value="CARRIER"/>
    <property type="match status" value="1"/>
</dbReference>
<name>A0ABX9VPE1_9PROT</name>
<dbReference type="CDD" id="cd00833">
    <property type="entry name" value="PKS"/>
    <property type="match status" value="1"/>
</dbReference>
<protein>
    <submittedName>
        <fullName evidence="12">SDR family NAD(P)-dependent oxidoreductase</fullName>
    </submittedName>
</protein>
<feature type="domain" description="Carrier" evidence="9">
    <location>
        <begin position="2352"/>
        <end position="2429"/>
    </location>
</feature>
<keyword evidence="3" id="KW-0808">Transferase</keyword>
<dbReference type="InterPro" id="IPR016036">
    <property type="entry name" value="Malonyl_transacylase_ACP-bd"/>
</dbReference>
<dbReference type="InterPro" id="IPR049552">
    <property type="entry name" value="PKS_DH_N"/>
</dbReference>
<dbReference type="InterPro" id="IPR014031">
    <property type="entry name" value="Ketoacyl_synth_C"/>
</dbReference>
<dbReference type="SMART" id="SM00825">
    <property type="entry name" value="PKS_KS"/>
    <property type="match status" value="1"/>
</dbReference>
<keyword evidence="4" id="KW-0521">NADP</keyword>
<dbReference type="PROSITE" id="PS00012">
    <property type="entry name" value="PHOSPHOPANTETHEINE"/>
    <property type="match status" value="1"/>
</dbReference>
<dbReference type="Gene3D" id="3.40.50.720">
    <property type="entry name" value="NAD(P)-binding Rossmann-like Domain"/>
    <property type="match status" value="3"/>
</dbReference>
<dbReference type="Pfam" id="PF00698">
    <property type="entry name" value="Acyl_transf_1"/>
    <property type="match status" value="1"/>
</dbReference>
<dbReference type="Pfam" id="PF08240">
    <property type="entry name" value="ADH_N"/>
    <property type="match status" value="1"/>
</dbReference>
<dbReference type="InterPro" id="IPR013149">
    <property type="entry name" value="ADH-like_C"/>
</dbReference>
<dbReference type="SUPFAM" id="SSF53335">
    <property type="entry name" value="S-adenosyl-L-methionine-dependent methyltransferases"/>
    <property type="match status" value="1"/>
</dbReference>
<dbReference type="Pfam" id="PF00109">
    <property type="entry name" value="ketoacyl-synt"/>
    <property type="match status" value="1"/>
</dbReference>
<dbReference type="InterPro" id="IPR014030">
    <property type="entry name" value="Ketoacyl_synth_N"/>
</dbReference>
<dbReference type="Proteomes" id="UP000274097">
    <property type="component" value="Unassembled WGS sequence"/>
</dbReference>
<evidence type="ECO:0000313" key="13">
    <source>
        <dbReference type="Proteomes" id="UP000274097"/>
    </source>
</evidence>
<dbReference type="SUPFAM" id="SSF47336">
    <property type="entry name" value="ACP-like"/>
    <property type="match status" value="1"/>
</dbReference>
<dbReference type="PANTHER" id="PTHR43775">
    <property type="entry name" value="FATTY ACID SYNTHASE"/>
    <property type="match status" value="1"/>
</dbReference>
<evidence type="ECO:0000256" key="8">
    <source>
        <dbReference type="SAM" id="MobiDB-lite"/>
    </source>
</evidence>
<dbReference type="Pfam" id="PF02801">
    <property type="entry name" value="Ketoacyl-synt_C"/>
    <property type="match status" value="1"/>
</dbReference>
<dbReference type="Gene3D" id="3.40.50.150">
    <property type="entry name" value="Vaccinia Virus protein VP39"/>
    <property type="match status" value="1"/>
</dbReference>
<feature type="region of interest" description="Disordered" evidence="8">
    <location>
        <begin position="2432"/>
        <end position="2460"/>
    </location>
</feature>
<dbReference type="InterPro" id="IPR011032">
    <property type="entry name" value="GroES-like_sf"/>
</dbReference>
<dbReference type="InterPro" id="IPR036736">
    <property type="entry name" value="ACP-like_sf"/>
</dbReference>
<evidence type="ECO:0000256" key="1">
    <source>
        <dbReference type="ARBA" id="ARBA00022450"/>
    </source>
</evidence>
<dbReference type="SUPFAM" id="SSF53901">
    <property type="entry name" value="Thiolase-like"/>
    <property type="match status" value="1"/>
</dbReference>
<dbReference type="Pfam" id="PF14765">
    <property type="entry name" value="PS-DH"/>
    <property type="match status" value="1"/>
</dbReference>
<keyword evidence="6" id="KW-0012">Acyltransferase</keyword>
<dbReference type="SUPFAM" id="SSF55048">
    <property type="entry name" value="Probable ACP-binding domain of malonyl-CoA ACP transacylase"/>
    <property type="match status" value="1"/>
</dbReference>
<dbReference type="InterPro" id="IPR001227">
    <property type="entry name" value="Ac_transferase_dom_sf"/>
</dbReference>
<dbReference type="InterPro" id="IPR020843">
    <property type="entry name" value="ER"/>
</dbReference>
<dbReference type="InterPro" id="IPR014043">
    <property type="entry name" value="Acyl_transferase_dom"/>
</dbReference>
<dbReference type="InterPro" id="IPR049551">
    <property type="entry name" value="PKS_DH_C"/>
</dbReference>
<keyword evidence="5" id="KW-0511">Multifunctional enzyme</keyword>
<dbReference type="SUPFAM" id="SSF52151">
    <property type="entry name" value="FabD/lysophospholipase-like"/>
    <property type="match status" value="1"/>
</dbReference>
<dbReference type="InterPro" id="IPR020841">
    <property type="entry name" value="PKS_Beta-ketoAc_synthase_dom"/>
</dbReference>
<dbReference type="EMBL" id="RFLX01000002">
    <property type="protein sequence ID" value="RMI26619.1"/>
    <property type="molecule type" value="Genomic_DNA"/>
</dbReference>
<feature type="active site" description="Proton donor; for dehydratase activity" evidence="7">
    <location>
        <position position="1124"/>
    </location>
</feature>
<keyword evidence="2" id="KW-0597">Phosphoprotein</keyword>
<dbReference type="InterPro" id="IPR050091">
    <property type="entry name" value="PKS_NRPS_Biosynth_Enz"/>
</dbReference>
<gene>
    <name evidence="12" type="ORF">EBE87_04975</name>
</gene>
<dbReference type="Pfam" id="PF08659">
    <property type="entry name" value="KR"/>
    <property type="match status" value="1"/>
</dbReference>
<dbReference type="Gene3D" id="3.40.366.10">
    <property type="entry name" value="Malonyl-Coenzyme A Acyl Carrier Protein, domain 2"/>
    <property type="match status" value="1"/>
</dbReference>
<dbReference type="Gene3D" id="3.30.70.3290">
    <property type="match status" value="1"/>
</dbReference>
<feature type="region of interest" description="C-terminal hotdog fold" evidence="7">
    <location>
        <begin position="1062"/>
        <end position="1208"/>
    </location>
</feature>
<evidence type="ECO:0000259" key="11">
    <source>
        <dbReference type="PROSITE" id="PS52019"/>
    </source>
</evidence>
<keyword evidence="1" id="KW-0596">Phosphopantetheine</keyword>
<evidence type="ECO:0000256" key="4">
    <source>
        <dbReference type="ARBA" id="ARBA00022857"/>
    </source>
</evidence>
<feature type="active site" description="Proton acceptor; for dehydratase activity" evidence="7">
    <location>
        <position position="954"/>
    </location>
</feature>